<evidence type="ECO:0000313" key="3">
    <source>
        <dbReference type="Proteomes" id="UP001214094"/>
    </source>
</evidence>
<dbReference type="GeneID" id="29521243"/>
<dbReference type="RefSeq" id="WP_159415772.1">
    <property type="nucleotide sequence ID" value="NZ_CP015881.1"/>
</dbReference>
<reference evidence="2 3" key="1">
    <citation type="submission" date="2023-03" db="EMBL/GenBank/DDBJ databases">
        <title>Comparative genome and transcriptome analysis combination mining strategies for increasing vitamin B12 production of Ensifer adhaerens strain.</title>
        <authorList>
            <person name="Yongheng L."/>
        </authorList>
    </citation>
    <scope>NUCLEOTIDE SEQUENCE [LARGE SCALE GENOMIC DNA]</scope>
    <source>
        <strain evidence="2 3">Casida A-T305</strain>
        <plasmid evidence="2 3">unnamedA</plasmid>
    </source>
</reference>
<proteinExistence type="predicted"/>
<dbReference type="EMBL" id="CP121309">
    <property type="protein sequence ID" value="WFP93321.1"/>
    <property type="molecule type" value="Genomic_DNA"/>
</dbReference>
<keyword evidence="2" id="KW-0614">Plasmid</keyword>
<evidence type="ECO:0000313" key="2">
    <source>
        <dbReference type="EMBL" id="WFP93321.1"/>
    </source>
</evidence>
<evidence type="ECO:0000256" key="1">
    <source>
        <dbReference type="SAM" id="MobiDB-lite"/>
    </source>
</evidence>
<organism evidence="2 3">
    <name type="scientific">Ensifer adhaerens</name>
    <name type="common">Sinorhizobium morelense</name>
    <dbReference type="NCBI Taxonomy" id="106592"/>
    <lineage>
        <taxon>Bacteria</taxon>
        <taxon>Pseudomonadati</taxon>
        <taxon>Pseudomonadota</taxon>
        <taxon>Alphaproteobacteria</taxon>
        <taxon>Hyphomicrobiales</taxon>
        <taxon>Rhizobiaceae</taxon>
        <taxon>Sinorhizobium/Ensifer group</taxon>
        <taxon>Ensifer</taxon>
    </lineage>
</organism>
<dbReference type="Proteomes" id="UP001214094">
    <property type="component" value="Plasmid unnamedA"/>
</dbReference>
<feature type="region of interest" description="Disordered" evidence="1">
    <location>
        <begin position="70"/>
        <end position="120"/>
    </location>
</feature>
<gene>
    <name evidence="2" type="ORF">P4B07_26725</name>
</gene>
<keyword evidence="3" id="KW-1185">Reference proteome</keyword>
<sequence>MRETAKTLTFFANTRPFREVRIAMLSAMRSTIYYVLNWADKTLSPSVAIDTFNEFQLRDIGLTRDQEHIRPRIGDTADPWHWPKEEASSVPQTSAGCKGASKPRAMAVSPRAQPGKNKDVSILLCD</sequence>
<name>A0ABY8HMI5_ENSAD</name>
<protein>
    <recommendedName>
        <fullName evidence="4">DUF1127 domain-containing protein</fullName>
    </recommendedName>
</protein>
<evidence type="ECO:0008006" key="4">
    <source>
        <dbReference type="Google" id="ProtNLM"/>
    </source>
</evidence>
<geneLocation type="plasmid" evidence="2 3">
    <name>unnamedA</name>
</geneLocation>
<accession>A0ABY8HMI5</accession>